<sequence length="131" mass="14410">MSDSTESSKGRQGRKGASPTRTMNVIPTSDGWSLKRSSTTGARVYASKAEATKAAQAVLSIGGGELRIHGRNGKISETFTLGRNAIAKISAVEGLHLTEEIRDDFREFDRRRLSDDERRRLLVNKYGRKSA</sequence>
<dbReference type="OrthoDB" id="3233612at2"/>
<gene>
    <name evidence="2" type="ORF">FHP25_01520</name>
</gene>
<keyword evidence="3" id="KW-1185">Reference proteome</keyword>
<accession>A0A5C8PWQ7</accession>
<dbReference type="EMBL" id="VDUZ01000001">
    <property type="protein sequence ID" value="TXL82403.1"/>
    <property type="molecule type" value="Genomic_DNA"/>
</dbReference>
<proteinExistence type="predicted"/>
<name>A0A5C8PWQ7_9HYPH</name>
<organism evidence="2 3">
    <name type="scientific">Vineibacter terrae</name>
    <dbReference type="NCBI Taxonomy" id="2586908"/>
    <lineage>
        <taxon>Bacteria</taxon>
        <taxon>Pseudomonadati</taxon>
        <taxon>Pseudomonadota</taxon>
        <taxon>Alphaproteobacteria</taxon>
        <taxon>Hyphomicrobiales</taxon>
        <taxon>Vineibacter</taxon>
    </lineage>
</organism>
<protein>
    <submittedName>
        <fullName evidence="2">DUF2188 domain-containing protein</fullName>
    </submittedName>
</protein>
<evidence type="ECO:0000313" key="3">
    <source>
        <dbReference type="Proteomes" id="UP000321638"/>
    </source>
</evidence>
<comment type="caution">
    <text evidence="2">The sequence shown here is derived from an EMBL/GenBank/DDBJ whole genome shotgun (WGS) entry which is preliminary data.</text>
</comment>
<dbReference type="Pfam" id="PF09954">
    <property type="entry name" value="DUF2188"/>
    <property type="match status" value="1"/>
</dbReference>
<reference evidence="2 3" key="1">
    <citation type="submission" date="2019-06" db="EMBL/GenBank/DDBJ databases">
        <title>New taxonomy in bacterial strain CC-CFT640, isolated from vineyard.</title>
        <authorList>
            <person name="Lin S.-Y."/>
            <person name="Tsai C.-F."/>
            <person name="Young C.-C."/>
        </authorList>
    </citation>
    <scope>NUCLEOTIDE SEQUENCE [LARGE SCALE GENOMIC DNA]</scope>
    <source>
        <strain evidence="2 3">CC-CFT640</strain>
    </source>
</reference>
<dbReference type="RefSeq" id="WP_147845108.1">
    <property type="nucleotide sequence ID" value="NZ_DATAJT010000609.1"/>
</dbReference>
<evidence type="ECO:0000256" key="1">
    <source>
        <dbReference type="SAM" id="MobiDB-lite"/>
    </source>
</evidence>
<dbReference type="InterPro" id="IPR018691">
    <property type="entry name" value="DUF2188"/>
</dbReference>
<dbReference type="Proteomes" id="UP000321638">
    <property type="component" value="Unassembled WGS sequence"/>
</dbReference>
<dbReference type="AlphaFoldDB" id="A0A5C8PWQ7"/>
<feature type="region of interest" description="Disordered" evidence="1">
    <location>
        <begin position="1"/>
        <end position="34"/>
    </location>
</feature>
<feature type="compositionally biased region" description="Polar residues" evidence="1">
    <location>
        <begin position="19"/>
        <end position="34"/>
    </location>
</feature>
<evidence type="ECO:0000313" key="2">
    <source>
        <dbReference type="EMBL" id="TXL82403.1"/>
    </source>
</evidence>